<reference evidence="2 3" key="1">
    <citation type="submission" date="2016-10" db="EMBL/GenBank/DDBJ databases">
        <authorList>
            <person name="de Groot N.N."/>
        </authorList>
    </citation>
    <scope>NUCLEOTIDE SEQUENCE [LARGE SCALE GENOMIC DNA]</scope>
    <source>
        <strain evidence="2 3">DSM 44778</strain>
    </source>
</reference>
<evidence type="ECO:0000259" key="1">
    <source>
        <dbReference type="Pfam" id="PF01695"/>
    </source>
</evidence>
<dbReference type="InterPro" id="IPR027417">
    <property type="entry name" value="P-loop_NTPase"/>
</dbReference>
<dbReference type="SUPFAM" id="SSF52540">
    <property type="entry name" value="P-loop containing nucleoside triphosphate hydrolases"/>
    <property type="match status" value="1"/>
</dbReference>
<dbReference type="GO" id="GO:0005524">
    <property type="term" value="F:ATP binding"/>
    <property type="evidence" value="ECO:0007669"/>
    <property type="project" value="InterPro"/>
</dbReference>
<evidence type="ECO:0000313" key="2">
    <source>
        <dbReference type="EMBL" id="SFJ65942.1"/>
    </source>
</evidence>
<accession>A0A1I3T607</accession>
<protein>
    <submittedName>
        <fullName evidence="2">DNA replication protein DnaC</fullName>
    </submittedName>
</protein>
<organism evidence="2 3">
    <name type="scientific">Thermoflavimicrobium dichotomicum</name>
    <dbReference type="NCBI Taxonomy" id="46223"/>
    <lineage>
        <taxon>Bacteria</taxon>
        <taxon>Bacillati</taxon>
        <taxon>Bacillota</taxon>
        <taxon>Bacilli</taxon>
        <taxon>Bacillales</taxon>
        <taxon>Thermoactinomycetaceae</taxon>
        <taxon>Thermoflavimicrobium</taxon>
    </lineage>
</organism>
<dbReference type="PANTHER" id="PTHR30050:SF4">
    <property type="entry name" value="ATP-BINDING PROTEIN RV3427C IN INSERTION SEQUENCE-RELATED"/>
    <property type="match status" value="1"/>
</dbReference>
<dbReference type="Proteomes" id="UP000199545">
    <property type="component" value="Unassembled WGS sequence"/>
</dbReference>
<keyword evidence="3" id="KW-1185">Reference proteome</keyword>
<dbReference type="Pfam" id="PF01695">
    <property type="entry name" value="IstB_IS21"/>
    <property type="match status" value="1"/>
</dbReference>
<feature type="domain" description="IstB-like ATP-binding" evidence="1">
    <location>
        <begin position="76"/>
        <end position="182"/>
    </location>
</feature>
<name>A0A1I3T607_9BACL</name>
<dbReference type="InterPro" id="IPR002611">
    <property type="entry name" value="IstB_ATP-bd"/>
</dbReference>
<dbReference type="Gene3D" id="3.40.50.300">
    <property type="entry name" value="P-loop containing nucleotide triphosphate hydrolases"/>
    <property type="match status" value="1"/>
</dbReference>
<dbReference type="PANTHER" id="PTHR30050">
    <property type="entry name" value="CHROMOSOMAL REPLICATION INITIATOR PROTEIN DNAA"/>
    <property type="match status" value="1"/>
</dbReference>
<evidence type="ECO:0000313" key="3">
    <source>
        <dbReference type="Proteomes" id="UP000199545"/>
    </source>
</evidence>
<gene>
    <name evidence="2" type="ORF">SAMN05421852_1163</name>
</gene>
<proteinExistence type="predicted"/>
<sequence length="209" mass="24170">MIPEEFAHATLENYQVKYPFQRTLWEAATQYVREFEQIKRNTENSLGFVAVYGEERMNELPPEQRVIMKRKHNSFGLGKTHLQVAIAKELIQRGNTVLMVSDVALMEEVMGLKQSDYPLFHERIQSLIQVPVLIWDDIGKANPTPSRQSVYYRVINERWRTQRPILFSSNEDIETLAVRIGDGAASRLLGMAKGRIYRVEGPDCRLSMI</sequence>
<dbReference type="STRING" id="46223.SAMN05421852_1163"/>
<dbReference type="EMBL" id="FORR01000016">
    <property type="protein sequence ID" value="SFJ65942.1"/>
    <property type="molecule type" value="Genomic_DNA"/>
</dbReference>
<dbReference type="GO" id="GO:0006260">
    <property type="term" value="P:DNA replication"/>
    <property type="evidence" value="ECO:0007669"/>
    <property type="project" value="TreeGrafter"/>
</dbReference>
<dbReference type="AlphaFoldDB" id="A0A1I3T607"/>